<dbReference type="PANTHER" id="PTHR35526:SF3">
    <property type="entry name" value="ANTI-SIGMA-F FACTOR RSBW"/>
    <property type="match status" value="1"/>
</dbReference>
<organism evidence="4 5">
    <name type="scientific">Rhodococcoides corynebacterioides</name>
    <dbReference type="NCBI Taxonomy" id="53972"/>
    <lineage>
        <taxon>Bacteria</taxon>
        <taxon>Bacillati</taxon>
        <taxon>Actinomycetota</taxon>
        <taxon>Actinomycetes</taxon>
        <taxon>Mycobacteriales</taxon>
        <taxon>Nocardiaceae</taxon>
        <taxon>Rhodococcoides</taxon>
    </lineage>
</organism>
<protein>
    <submittedName>
        <fullName evidence="4">Serine/threonine-protein kinase RsbW</fullName>
        <ecNumber evidence="4">2.7.11.1</ecNumber>
    </submittedName>
</protein>
<dbReference type="Proteomes" id="UP000703038">
    <property type="component" value="Unassembled WGS sequence"/>
</dbReference>
<feature type="domain" description="Histidine kinase/HSP90-like ATPase" evidence="3">
    <location>
        <begin position="40"/>
        <end position="154"/>
    </location>
</feature>
<dbReference type="Gene3D" id="3.30.565.10">
    <property type="entry name" value="Histidine kinase-like ATPase, C-terminal domain"/>
    <property type="match status" value="1"/>
</dbReference>
<dbReference type="EC" id="2.7.11.1" evidence="4"/>
<dbReference type="InterPro" id="IPR036890">
    <property type="entry name" value="HATPase_C_sf"/>
</dbReference>
<evidence type="ECO:0000313" key="5">
    <source>
        <dbReference type="Proteomes" id="UP000703038"/>
    </source>
</evidence>
<reference evidence="4 5" key="1">
    <citation type="submission" date="2021-01" db="EMBL/GenBank/DDBJ databases">
        <title>Genomics of switchgrass bacterial isolates.</title>
        <authorList>
            <person name="Shade A."/>
        </authorList>
    </citation>
    <scope>NUCLEOTIDE SEQUENCE [LARGE SCALE GENOMIC DNA]</scope>
    <source>
        <strain evidence="4 5">PvP111</strain>
    </source>
</reference>
<dbReference type="EMBL" id="JAFBBK010000001">
    <property type="protein sequence ID" value="MBM7413917.1"/>
    <property type="molecule type" value="Genomic_DNA"/>
</dbReference>
<evidence type="ECO:0000259" key="3">
    <source>
        <dbReference type="Pfam" id="PF13581"/>
    </source>
</evidence>
<sequence length="169" mass="18220">MSSAPGVRTGHAWGTPPLVIDDATTEHHQPPTQLSLTDLDAEPQRITDARVRFGAWLTHTPFDTARTYDIVLAVYEAMANVVEHAYAATTGRRVFDLQATYDSARLEVAVRDHGTWSDSSPGPLRGRGLPLIETLSDDVTLSSADSGTTVTMAWDVAPTSGIDTDDQVS</sequence>
<feature type="region of interest" description="Disordered" evidence="2">
    <location>
        <begin position="1"/>
        <end position="32"/>
    </location>
</feature>
<accession>A0ABS2KPN8</accession>
<name>A0ABS2KPN8_9NOCA</name>
<dbReference type="PANTHER" id="PTHR35526">
    <property type="entry name" value="ANTI-SIGMA-F FACTOR RSBW-RELATED"/>
    <property type="match status" value="1"/>
</dbReference>
<dbReference type="InterPro" id="IPR003594">
    <property type="entry name" value="HATPase_dom"/>
</dbReference>
<keyword evidence="1" id="KW-0723">Serine/threonine-protein kinase</keyword>
<comment type="caution">
    <text evidence="4">The sequence shown here is derived from an EMBL/GenBank/DDBJ whole genome shotgun (WGS) entry which is preliminary data.</text>
</comment>
<proteinExistence type="predicted"/>
<gene>
    <name evidence="4" type="ORF">JOE42_000650</name>
</gene>
<keyword evidence="4" id="KW-0418">Kinase</keyword>
<keyword evidence="5" id="KW-1185">Reference proteome</keyword>
<evidence type="ECO:0000256" key="2">
    <source>
        <dbReference type="SAM" id="MobiDB-lite"/>
    </source>
</evidence>
<dbReference type="GO" id="GO:0004674">
    <property type="term" value="F:protein serine/threonine kinase activity"/>
    <property type="evidence" value="ECO:0007669"/>
    <property type="project" value="UniProtKB-EC"/>
</dbReference>
<keyword evidence="4" id="KW-0808">Transferase</keyword>
<dbReference type="Pfam" id="PF13581">
    <property type="entry name" value="HATPase_c_2"/>
    <property type="match status" value="1"/>
</dbReference>
<dbReference type="SUPFAM" id="SSF55874">
    <property type="entry name" value="ATPase domain of HSP90 chaperone/DNA topoisomerase II/histidine kinase"/>
    <property type="match status" value="1"/>
</dbReference>
<evidence type="ECO:0000256" key="1">
    <source>
        <dbReference type="ARBA" id="ARBA00022527"/>
    </source>
</evidence>
<dbReference type="RefSeq" id="WP_204866650.1">
    <property type="nucleotide sequence ID" value="NZ_JAFBBK010000001.1"/>
</dbReference>
<dbReference type="CDD" id="cd16936">
    <property type="entry name" value="HATPase_RsbW-like"/>
    <property type="match status" value="1"/>
</dbReference>
<evidence type="ECO:0000313" key="4">
    <source>
        <dbReference type="EMBL" id="MBM7413917.1"/>
    </source>
</evidence>
<dbReference type="InterPro" id="IPR050267">
    <property type="entry name" value="Anti-sigma-factor_SerPK"/>
</dbReference>